<accession>A0ABV3LZR9</accession>
<evidence type="ECO:0000313" key="2">
    <source>
        <dbReference type="EMBL" id="MEW2364940.1"/>
    </source>
</evidence>
<dbReference type="RefSeq" id="WP_359781849.1">
    <property type="nucleotide sequence ID" value="NZ_JBEYRR010000010.1"/>
</dbReference>
<dbReference type="PROSITE" id="PS51747">
    <property type="entry name" value="CYT_DCMP_DEAMINASES_2"/>
    <property type="match status" value="1"/>
</dbReference>
<protein>
    <recommendedName>
        <fullName evidence="1">CMP/dCMP-type deaminase domain-containing protein</fullName>
    </recommendedName>
</protein>
<evidence type="ECO:0000259" key="1">
    <source>
        <dbReference type="PROSITE" id="PS51747"/>
    </source>
</evidence>
<dbReference type="InterPro" id="IPR002125">
    <property type="entry name" value="CMP_dCMP_dom"/>
</dbReference>
<dbReference type="Gene3D" id="3.40.140.10">
    <property type="entry name" value="Cytidine Deaminase, domain 2"/>
    <property type="match status" value="1"/>
</dbReference>
<dbReference type="Proteomes" id="UP001553843">
    <property type="component" value="Unassembled WGS sequence"/>
</dbReference>
<name>A0ABV3LZR9_9ACTN</name>
<proteinExistence type="predicted"/>
<dbReference type="SUPFAM" id="SSF53927">
    <property type="entry name" value="Cytidine deaminase-like"/>
    <property type="match status" value="1"/>
</dbReference>
<dbReference type="EMBL" id="JBEYRS010000010">
    <property type="protein sequence ID" value="MEW2364940.1"/>
    <property type="molecule type" value="Genomic_DNA"/>
</dbReference>
<gene>
    <name evidence="2" type="ORF">AB0887_23715</name>
</gene>
<comment type="caution">
    <text evidence="2">The sequence shown here is derived from an EMBL/GenBank/DDBJ whole genome shotgun (WGS) entry which is preliminary data.</text>
</comment>
<keyword evidence="3" id="KW-1185">Reference proteome</keyword>
<dbReference type="InterPro" id="IPR016193">
    <property type="entry name" value="Cytidine_deaminase-like"/>
</dbReference>
<sequence>MSDAGTALPAVWRLPFALAWEAFGAGSRPVGAALLDADGTVVACGRDRSEEATAPPGRLAGAAIAHAEIDVPAHLPSRHRYRDHRLFTTLALSPL</sequence>
<feature type="domain" description="CMP/dCMP-type deaminase" evidence="1">
    <location>
        <begin position="6"/>
        <end position="95"/>
    </location>
</feature>
<reference evidence="2 3" key="1">
    <citation type="submission" date="2024-06" db="EMBL/GenBank/DDBJ databases">
        <title>The Natural Products Discovery Center: Release of the First 8490 Sequenced Strains for Exploring Actinobacteria Biosynthetic Diversity.</title>
        <authorList>
            <person name="Kalkreuter E."/>
            <person name="Kautsar S.A."/>
            <person name="Yang D."/>
            <person name="Bader C.D."/>
            <person name="Teijaro C.N."/>
            <person name="Fluegel L."/>
            <person name="Davis C.M."/>
            <person name="Simpson J.R."/>
            <person name="Lauterbach L."/>
            <person name="Steele A.D."/>
            <person name="Gui C."/>
            <person name="Meng S."/>
            <person name="Li G."/>
            <person name="Viehrig K."/>
            <person name="Ye F."/>
            <person name="Su P."/>
            <person name="Kiefer A.F."/>
            <person name="Nichols A."/>
            <person name="Cepeda A.J."/>
            <person name="Yan W."/>
            <person name="Fan B."/>
            <person name="Jiang Y."/>
            <person name="Adhikari A."/>
            <person name="Zheng C.-J."/>
            <person name="Schuster L."/>
            <person name="Cowan T.M."/>
            <person name="Smanski M.J."/>
            <person name="Chevrette M.G."/>
            <person name="De Carvalho L.P.S."/>
            <person name="Shen B."/>
        </authorList>
    </citation>
    <scope>NUCLEOTIDE SEQUENCE [LARGE SCALE GENOMIC DNA]</scope>
    <source>
        <strain evidence="2 3">NPDC047833</strain>
    </source>
</reference>
<evidence type="ECO:0000313" key="3">
    <source>
        <dbReference type="Proteomes" id="UP001553843"/>
    </source>
</evidence>
<organism evidence="2 3">
    <name type="scientific">Streptomyces huasconensis</name>
    <dbReference type="NCBI Taxonomy" id="1854574"/>
    <lineage>
        <taxon>Bacteria</taxon>
        <taxon>Bacillati</taxon>
        <taxon>Actinomycetota</taxon>
        <taxon>Actinomycetes</taxon>
        <taxon>Kitasatosporales</taxon>
        <taxon>Streptomycetaceae</taxon>
        <taxon>Streptomyces</taxon>
    </lineage>
</organism>